<evidence type="ECO:0000313" key="7">
    <source>
        <dbReference type="Proteomes" id="UP000004407"/>
    </source>
</evidence>
<dbReference type="PATRIC" id="fig|1002367.3.peg.1748"/>
<dbReference type="EMBL" id="AFZZ01000182">
    <property type="protein sequence ID" value="EHJ38220.1"/>
    <property type="molecule type" value="Genomic_DNA"/>
</dbReference>
<dbReference type="Pfam" id="PF03330">
    <property type="entry name" value="DPBB_1"/>
    <property type="match status" value="1"/>
</dbReference>
<dbReference type="InterPro" id="IPR034718">
    <property type="entry name" value="RlpA"/>
</dbReference>
<proteinExistence type="inferred from homology"/>
<dbReference type="HAMAP" id="MF_02071">
    <property type="entry name" value="RlpA"/>
    <property type="match status" value="1"/>
</dbReference>
<evidence type="ECO:0000256" key="3">
    <source>
        <dbReference type="HAMAP-Rule" id="MF_02071"/>
    </source>
</evidence>
<organism evidence="6 7">
    <name type="scientific">Leyella stercorea DSM 18206</name>
    <dbReference type="NCBI Taxonomy" id="1002367"/>
    <lineage>
        <taxon>Bacteria</taxon>
        <taxon>Pseudomonadati</taxon>
        <taxon>Bacteroidota</taxon>
        <taxon>Bacteroidia</taxon>
        <taxon>Bacteroidales</taxon>
        <taxon>Prevotellaceae</taxon>
        <taxon>Leyella</taxon>
    </lineage>
</organism>
<dbReference type="Proteomes" id="UP000004407">
    <property type="component" value="Unassembled WGS sequence"/>
</dbReference>
<dbReference type="GO" id="GO:0000270">
    <property type="term" value="P:peptidoglycan metabolic process"/>
    <property type="evidence" value="ECO:0007669"/>
    <property type="project" value="UniProtKB-UniRule"/>
</dbReference>
<dbReference type="PANTHER" id="PTHR34183:SF1">
    <property type="entry name" value="ENDOLYTIC PEPTIDOGLYCAN TRANSGLYCOSYLASE RLPA"/>
    <property type="match status" value="1"/>
</dbReference>
<feature type="signal peptide" evidence="3">
    <location>
        <begin position="1"/>
        <end position="21"/>
    </location>
</feature>
<dbReference type="GeneID" id="78337690"/>
<keyword evidence="3" id="KW-0732">Signal</keyword>
<reference evidence="6 7" key="1">
    <citation type="submission" date="2011-08" db="EMBL/GenBank/DDBJ databases">
        <authorList>
            <person name="Weinstock G."/>
            <person name="Sodergren E."/>
            <person name="Clifton S."/>
            <person name="Fulton L."/>
            <person name="Fulton B."/>
            <person name="Courtney L."/>
            <person name="Fronick C."/>
            <person name="Harrison M."/>
            <person name="Strong C."/>
            <person name="Farmer C."/>
            <person name="Delahaunty K."/>
            <person name="Markovic C."/>
            <person name="Hall O."/>
            <person name="Minx P."/>
            <person name="Tomlinson C."/>
            <person name="Mitreva M."/>
            <person name="Hou S."/>
            <person name="Chen J."/>
            <person name="Wollam A."/>
            <person name="Pepin K.H."/>
            <person name="Johnson M."/>
            <person name="Bhonagiri V."/>
            <person name="Zhang X."/>
            <person name="Suruliraj S."/>
            <person name="Warren W."/>
            <person name="Chinwalla A."/>
            <person name="Mardis E.R."/>
            <person name="Wilson R.K."/>
        </authorList>
    </citation>
    <scope>NUCLEOTIDE SEQUENCE [LARGE SCALE GENOMIC DNA]</scope>
    <source>
        <strain evidence="6 7">DSM 18206</strain>
    </source>
</reference>
<keyword evidence="2 3" id="KW-0961">Cell wall biogenesis/degradation</keyword>
<dbReference type="HOGENOM" id="CLU_042923_7_2_10"/>
<dbReference type="Gene3D" id="2.40.40.10">
    <property type="entry name" value="RlpA-like domain"/>
    <property type="match status" value="1"/>
</dbReference>
<dbReference type="PANTHER" id="PTHR34183">
    <property type="entry name" value="ENDOLYTIC PEPTIDOGLYCAN TRANSGLYCOSYLASE RLPA"/>
    <property type="match status" value="1"/>
</dbReference>
<evidence type="ECO:0000256" key="2">
    <source>
        <dbReference type="ARBA" id="ARBA00023316"/>
    </source>
</evidence>
<evidence type="ECO:0000259" key="5">
    <source>
        <dbReference type="Pfam" id="PF03330"/>
    </source>
</evidence>
<protein>
    <recommendedName>
        <fullName evidence="3">Probable endolytic peptidoglycan transglycosylase RlpA</fullName>
        <ecNumber evidence="3">4.2.2.-</ecNumber>
    </recommendedName>
</protein>
<comment type="similarity">
    <text evidence="3 4">Belongs to the RlpA family.</text>
</comment>
<evidence type="ECO:0000313" key="6">
    <source>
        <dbReference type="EMBL" id="EHJ38220.1"/>
    </source>
</evidence>
<feature type="domain" description="RlpA-like protein double-psi beta-barrel" evidence="5">
    <location>
        <begin position="23"/>
        <end position="112"/>
    </location>
</feature>
<dbReference type="InterPro" id="IPR036908">
    <property type="entry name" value="RlpA-like_sf"/>
</dbReference>
<keyword evidence="1 3" id="KW-0456">Lyase</keyword>
<dbReference type="GO" id="GO:0008932">
    <property type="term" value="F:lytic endotransglycosylase activity"/>
    <property type="evidence" value="ECO:0007669"/>
    <property type="project" value="UniProtKB-UniRule"/>
</dbReference>
<sequence length="154" mass="17326" precursor="true">MKKRNTILVILATISLAFVCAQTQTGKASFYSKRATGSRTSSGERLHHDSLTCAHRTYPFGTLLRVTNERNGKQVIVRVTDRGPHGRGRIIDLSYRAARELGILAQGVAVVRVERVHTSQIPFKLEKETLPELDFEVTEYTLPEDGVFHFNETK</sequence>
<dbReference type="InterPro" id="IPR012997">
    <property type="entry name" value="RplA"/>
</dbReference>
<dbReference type="eggNOG" id="COG0797">
    <property type="taxonomic scope" value="Bacteria"/>
</dbReference>
<keyword evidence="6" id="KW-0449">Lipoprotein</keyword>
<comment type="function">
    <text evidence="3">Lytic transglycosylase with a strong preference for naked glycan strands that lack stem peptides.</text>
</comment>
<dbReference type="RefSeq" id="WP_007901414.1">
    <property type="nucleotide sequence ID" value="NZ_JH379446.1"/>
</dbReference>
<dbReference type="SUPFAM" id="SSF50685">
    <property type="entry name" value="Barwin-like endoglucanases"/>
    <property type="match status" value="1"/>
</dbReference>
<name>G6AZT9_9BACT</name>
<feature type="chain" id="PRO_5009991675" description="Probable endolytic peptidoglycan transglycosylase RlpA" evidence="3">
    <location>
        <begin position="22"/>
        <end position="154"/>
    </location>
</feature>
<comment type="caution">
    <text evidence="6">The sequence shown here is derived from an EMBL/GenBank/DDBJ whole genome shotgun (WGS) entry which is preliminary data.</text>
</comment>
<dbReference type="EC" id="4.2.2.-" evidence="3"/>
<evidence type="ECO:0000256" key="4">
    <source>
        <dbReference type="RuleBase" id="RU003495"/>
    </source>
</evidence>
<dbReference type="CDD" id="cd22268">
    <property type="entry name" value="DPBB_RlpA-like"/>
    <property type="match status" value="1"/>
</dbReference>
<evidence type="ECO:0000256" key="1">
    <source>
        <dbReference type="ARBA" id="ARBA00023239"/>
    </source>
</evidence>
<dbReference type="GO" id="GO:0071555">
    <property type="term" value="P:cell wall organization"/>
    <property type="evidence" value="ECO:0007669"/>
    <property type="project" value="UniProtKB-KW"/>
</dbReference>
<accession>G6AZT9</accession>
<dbReference type="NCBIfam" id="TIGR00413">
    <property type="entry name" value="rlpA"/>
    <property type="match status" value="1"/>
</dbReference>
<dbReference type="AlphaFoldDB" id="G6AZT9"/>
<dbReference type="InterPro" id="IPR009009">
    <property type="entry name" value="RlpA-like_DPBB"/>
</dbReference>
<gene>
    <name evidence="3" type="primary">rlpA</name>
    <name evidence="6" type="ORF">HMPREF0673_02156</name>
</gene>